<dbReference type="STRING" id="1156985.SAMN04488118_11614"/>
<evidence type="ECO:0000256" key="1">
    <source>
        <dbReference type="ARBA" id="ARBA00009437"/>
    </source>
</evidence>
<dbReference type="CDD" id="cd08422">
    <property type="entry name" value="PBP2_CrgA_like"/>
    <property type="match status" value="1"/>
</dbReference>
<dbReference type="InterPro" id="IPR000847">
    <property type="entry name" value="LysR_HTH_N"/>
</dbReference>
<dbReference type="OrthoDB" id="9813056at2"/>
<evidence type="ECO:0000313" key="7">
    <source>
        <dbReference type="Proteomes" id="UP000198767"/>
    </source>
</evidence>
<dbReference type="GO" id="GO:0006351">
    <property type="term" value="P:DNA-templated transcription"/>
    <property type="evidence" value="ECO:0007669"/>
    <property type="project" value="TreeGrafter"/>
</dbReference>
<evidence type="ECO:0000256" key="4">
    <source>
        <dbReference type="ARBA" id="ARBA00023163"/>
    </source>
</evidence>
<dbReference type="PANTHER" id="PTHR30537">
    <property type="entry name" value="HTH-TYPE TRANSCRIPTIONAL REGULATOR"/>
    <property type="match status" value="1"/>
</dbReference>
<organism evidence="6 7">
    <name type="scientific">Epibacterium ulvae</name>
    <dbReference type="NCBI Taxonomy" id="1156985"/>
    <lineage>
        <taxon>Bacteria</taxon>
        <taxon>Pseudomonadati</taxon>
        <taxon>Pseudomonadota</taxon>
        <taxon>Alphaproteobacteria</taxon>
        <taxon>Rhodobacterales</taxon>
        <taxon>Roseobacteraceae</taxon>
        <taxon>Epibacterium</taxon>
    </lineage>
</organism>
<dbReference type="Proteomes" id="UP000198767">
    <property type="component" value="Unassembled WGS sequence"/>
</dbReference>
<keyword evidence="4" id="KW-0804">Transcription</keyword>
<protein>
    <submittedName>
        <fullName evidence="6">Transcriptional regulator, LysR family</fullName>
    </submittedName>
</protein>
<keyword evidence="7" id="KW-1185">Reference proteome</keyword>
<evidence type="ECO:0000256" key="2">
    <source>
        <dbReference type="ARBA" id="ARBA00023015"/>
    </source>
</evidence>
<keyword evidence="3" id="KW-0238">DNA-binding</keyword>
<dbReference type="InterPro" id="IPR005119">
    <property type="entry name" value="LysR_subst-bd"/>
</dbReference>
<dbReference type="RefSeq" id="WP_090221021.1">
    <property type="nucleotide sequence ID" value="NZ_CANMPF010000017.1"/>
</dbReference>
<dbReference type="InterPro" id="IPR058163">
    <property type="entry name" value="LysR-type_TF_proteobact-type"/>
</dbReference>
<keyword evidence="2" id="KW-0805">Transcription regulation</keyword>
<dbReference type="FunFam" id="3.40.190.290:FF:000001">
    <property type="entry name" value="Transcriptional regulator, LysR family"/>
    <property type="match status" value="1"/>
</dbReference>
<comment type="similarity">
    <text evidence="1">Belongs to the LysR transcriptional regulatory family.</text>
</comment>
<evidence type="ECO:0000259" key="5">
    <source>
        <dbReference type="PROSITE" id="PS50931"/>
    </source>
</evidence>
<dbReference type="Gene3D" id="3.40.190.290">
    <property type="match status" value="1"/>
</dbReference>
<proteinExistence type="inferred from homology"/>
<evidence type="ECO:0000313" key="6">
    <source>
        <dbReference type="EMBL" id="SCZ73064.1"/>
    </source>
</evidence>
<reference evidence="6 7" key="1">
    <citation type="submission" date="2016-10" db="EMBL/GenBank/DDBJ databases">
        <authorList>
            <person name="de Groot N.N."/>
        </authorList>
    </citation>
    <scope>NUCLEOTIDE SEQUENCE [LARGE SCALE GENOMIC DNA]</scope>
    <source>
        <strain evidence="6 7">U95</strain>
    </source>
</reference>
<dbReference type="Pfam" id="PF00126">
    <property type="entry name" value="HTH_1"/>
    <property type="match status" value="1"/>
</dbReference>
<dbReference type="Pfam" id="PF03466">
    <property type="entry name" value="LysR_substrate"/>
    <property type="match status" value="1"/>
</dbReference>
<feature type="domain" description="HTH lysR-type" evidence="5">
    <location>
        <begin position="11"/>
        <end position="68"/>
    </location>
</feature>
<dbReference type="GO" id="GO:0043565">
    <property type="term" value="F:sequence-specific DNA binding"/>
    <property type="evidence" value="ECO:0007669"/>
    <property type="project" value="TreeGrafter"/>
</dbReference>
<dbReference type="Gene3D" id="1.10.10.10">
    <property type="entry name" value="Winged helix-like DNA-binding domain superfamily/Winged helix DNA-binding domain"/>
    <property type="match status" value="1"/>
</dbReference>
<sequence length="305" mass="33981">MIIAYMAKVMDRIDLLKTFLKVADTGSFTAAAERLGMTPQLASKYIRALESELGAQLFHRSTRRVSMTETGSAFYGRCARLVEDFDELKADVRQDHCTPRGQLRLTAPHCFGGKYLVEALADFSAEHPEITATLDLTDRYVDLVEEGIDLAIRIGSLEDSSLLARQIGMVPIALCASPDYLANARDLNSPSDLEHHTCIVDTNFKARNKWTFLVDGQPMTYQVEGRLKINSASGARTLALKGQGVLLSLQYMVDEDVRAGRLVQLLPDYMATKLAINAVYPPTRHLSARVRSFIDFMANRFKSLK</sequence>
<evidence type="ECO:0000256" key="3">
    <source>
        <dbReference type="ARBA" id="ARBA00023125"/>
    </source>
</evidence>
<dbReference type="PANTHER" id="PTHR30537:SF5">
    <property type="entry name" value="HTH-TYPE TRANSCRIPTIONAL ACTIVATOR TTDR-RELATED"/>
    <property type="match status" value="1"/>
</dbReference>
<dbReference type="InterPro" id="IPR036388">
    <property type="entry name" value="WH-like_DNA-bd_sf"/>
</dbReference>
<name>A0A1G5RG71_9RHOB</name>
<dbReference type="FunFam" id="1.10.10.10:FF:000001">
    <property type="entry name" value="LysR family transcriptional regulator"/>
    <property type="match status" value="1"/>
</dbReference>
<gene>
    <name evidence="6" type="ORF">SAMN04488118_11614</name>
</gene>
<dbReference type="GO" id="GO:0003700">
    <property type="term" value="F:DNA-binding transcription factor activity"/>
    <property type="evidence" value="ECO:0007669"/>
    <property type="project" value="InterPro"/>
</dbReference>
<accession>A0A1G5RG71</accession>
<dbReference type="PROSITE" id="PS50931">
    <property type="entry name" value="HTH_LYSR"/>
    <property type="match status" value="1"/>
</dbReference>
<dbReference type="AlphaFoldDB" id="A0A1G5RG71"/>
<dbReference type="EMBL" id="FMWG01000016">
    <property type="protein sequence ID" value="SCZ73064.1"/>
    <property type="molecule type" value="Genomic_DNA"/>
</dbReference>
<dbReference type="InterPro" id="IPR036390">
    <property type="entry name" value="WH_DNA-bd_sf"/>
</dbReference>
<dbReference type="SUPFAM" id="SSF53850">
    <property type="entry name" value="Periplasmic binding protein-like II"/>
    <property type="match status" value="1"/>
</dbReference>
<dbReference type="SUPFAM" id="SSF46785">
    <property type="entry name" value="Winged helix' DNA-binding domain"/>
    <property type="match status" value="1"/>
</dbReference>